<keyword evidence="2" id="KW-0963">Cytoplasm</keyword>
<evidence type="ECO:0000313" key="7">
    <source>
        <dbReference type="EMBL" id="KAG5455924.1"/>
    </source>
</evidence>
<accession>A0A8H7ZM69</accession>
<organism evidence="7 8">
    <name type="scientific">Olpidium bornovanus</name>
    <dbReference type="NCBI Taxonomy" id="278681"/>
    <lineage>
        <taxon>Eukaryota</taxon>
        <taxon>Fungi</taxon>
        <taxon>Fungi incertae sedis</taxon>
        <taxon>Olpidiomycota</taxon>
        <taxon>Olpidiomycotina</taxon>
        <taxon>Olpidiomycetes</taxon>
        <taxon>Olpidiales</taxon>
        <taxon>Olpidiaceae</taxon>
        <taxon>Olpidium</taxon>
    </lineage>
</organism>
<dbReference type="Proteomes" id="UP000673691">
    <property type="component" value="Unassembled WGS sequence"/>
</dbReference>
<protein>
    <submittedName>
        <fullName evidence="7">Endonuclease V-domain-containing protein</fullName>
    </submittedName>
</protein>
<evidence type="ECO:0000256" key="1">
    <source>
        <dbReference type="ARBA" id="ARBA00004496"/>
    </source>
</evidence>
<evidence type="ECO:0000256" key="3">
    <source>
        <dbReference type="ARBA" id="ARBA00022722"/>
    </source>
</evidence>
<gene>
    <name evidence="7" type="ORF">BJ554DRAFT_4486</name>
</gene>
<comment type="caution">
    <text evidence="7">The sequence shown here is derived from an EMBL/GenBank/DDBJ whole genome shotgun (WGS) entry which is preliminary data.</text>
</comment>
<evidence type="ECO:0000313" key="8">
    <source>
        <dbReference type="Proteomes" id="UP000673691"/>
    </source>
</evidence>
<feature type="compositionally biased region" description="Gly residues" evidence="6">
    <location>
        <begin position="71"/>
        <end position="81"/>
    </location>
</feature>
<dbReference type="GO" id="GO:0016891">
    <property type="term" value="F:RNA endonuclease activity producing 5'-phosphomonoesters, hydrolytic mechanism"/>
    <property type="evidence" value="ECO:0007669"/>
    <property type="project" value="TreeGrafter"/>
</dbReference>
<dbReference type="OrthoDB" id="20018at2759"/>
<sequence length="302" mass="31350">MIGTARGDVAAADTRCRRCGDGSEEATGETEAGDGCDCEAEAVHAATAALSPPPTARASSPPQPGADNGRQAGGGAGGGAREGVANGDRQEERCVATPAVAAAAALEVKKALWCSQQLHLRKRLVTEDDRLDFVVVDGEGSVPPRFDGLSLVGGADISFPKEDGGHGNRAVASLVVLRFPTLELVYEDNAILELSEPYVAGFLAFREAPAVLDLISRLRSRCPTLVPQFGIACHVGVLADIPTIGVSKNFLQIEGRDGDFLTVAAVKRFSAQRLRKSGDSLDLRLGGLHGNGSVIGAVRCLA</sequence>
<evidence type="ECO:0000256" key="2">
    <source>
        <dbReference type="ARBA" id="ARBA00022490"/>
    </source>
</evidence>
<dbReference type="GO" id="GO:0005737">
    <property type="term" value="C:cytoplasm"/>
    <property type="evidence" value="ECO:0007669"/>
    <property type="project" value="UniProtKB-SubCell"/>
</dbReference>
<dbReference type="GO" id="GO:0006281">
    <property type="term" value="P:DNA repair"/>
    <property type="evidence" value="ECO:0007669"/>
    <property type="project" value="InterPro"/>
</dbReference>
<dbReference type="PANTHER" id="PTHR28511">
    <property type="entry name" value="ENDONUCLEASE V"/>
    <property type="match status" value="1"/>
</dbReference>
<keyword evidence="4 7" id="KW-0255">Endonuclease</keyword>
<feature type="compositionally biased region" description="Low complexity" evidence="6">
    <location>
        <begin position="47"/>
        <end position="70"/>
    </location>
</feature>
<dbReference type="Gene3D" id="3.30.2170.10">
    <property type="entry name" value="archaeoglobus fulgidus dsm 4304 superfamily"/>
    <property type="match status" value="1"/>
</dbReference>
<dbReference type="GO" id="GO:0003727">
    <property type="term" value="F:single-stranded RNA binding"/>
    <property type="evidence" value="ECO:0007669"/>
    <property type="project" value="TreeGrafter"/>
</dbReference>
<evidence type="ECO:0000256" key="4">
    <source>
        <dbReference type="ARBA" id="ARBA00022759"/>
    </source>
</evidence>
<comment type="subcellular location">
    <subcellularLocation>
        <location evidence="1">Cytoplasm</location>
    </subcellularLocation>
</comment>
<keyword evidence="8" id="KW-1185">Reference proteome</keyword>
<dbReference type="Pfam" id="PF04493">
    <property type="entry name" value="Endonuclease_5"/>
    <property type="match status" value="1"/>
</dbReference>
<evidence type="ECO:0000256" key="6">
    <source>
        <dbReference type="SAM" id="MobiDB-lite"/>
    </source>
</evidence>
<feature type="region of interest" description="Disordered" evidence="6">
    <location>
        <begin position="47"/>
        <end position="90"/>
    </location>
</feature>
<dbReference type="AlphaFoldDB" id="A0A8H7ZM69"/>
<reference evidence="7 8" key="1">
    <citation type="journal article" name="Sci. Rep.">
        <title>Genome-scale phylogenetic analyses confirm Olpidium as the closest living zoosporic fungus to the non-flagellated, terrestrial fungi.</title>
        <authorList>
            <person name="Chang Y."/>
            <person name="Rochon D."/>
            <person name="Sekimoto S."/>
            <person name="Wang Y."/>
            <person name="Chovatia M."/>
            <person name="Sandor L."/>
            <person name="Salamov A."/>
            <person name="Grigoriev I.V."/>
            <person name="Stajich J.E."/>
            <person name="Spatafora J.W."/>
        </authorList>
    </citation>
    <scope>NUCLEOTIDE SEQUENCE [LARGE SCALE GENOMIC DNA]</scope>
    <source>
        <strain evidence="7">S191</strain>
    </source>
</reference>
<name>A0A8H7ZM69_9FUNG</name>
<dbReference type="InterPro" id="IPR007581">
    <property type="entry name" value="Endonuclease-V"/>
</dbReference>
<keyword evidence="5" id="KW-0378">Hydrolase</keyword>
<dbReference type="GO" id="GO:0005730">
    <property type="term" value="C:nucleolus"/>
    <property type="evidence" value="ECO:0007669"/>
    <property type="project" value="TreeGrafter"/>
</dbReference>
<keyword evidence="3" id="KW-0540">Nuclease</keyword>
<dbReference type="PANTHER" id="PTHR28511:SF1">
    <property type="entry name" value="ENDONUCLEASE V"/>
    <property type="match status" value="1"/>
</dbReference>
<dbReference type="EMBL" id="JAEFCI010012564">
    <property type="protein sequence ID" value="KAG5455924.1"/>
    <property type="molecule type" value="Genomic_DNA"/>
</dbReference>
<evidence type="ECO:0000256" key="5">
    <source>
        <dbReference type="ARBA" id="ARBA00022801"/>
    </source>
</evidence>
<proteinExistence type="predicted"/>